<dbReference type="Pfam" id="PF03595">
    <property type="entry name" value="SLAC1"/>
    <property type="match status" value="1"/>
</dbReference>
<evidence type="ECO:0000256" key="4">
    <source>
        <dbReference type="ARBA" id="ARBA00023136"/>
    </source>
</evidence>
<dbReference type="Gene3D" id="1.50.10.150">
    <property type="entry name" value="Voltage-dependent anion channel"/>
    <property type="match status" value="1"/>
</dbReference>
<dbReference type="InterPro" id="IPR038665">
    <property type="entry name" value="Voltage-dep_anion_channel_sf"/>
</dbReference>
<evidence type="ECO:0000256" key="3">
    <source>
        <dbReference type="ARBA" id="ARBA00022989"/>
    </source>
</evidence>
<evidence type="ECO:0000256" key="5">
    <source>
        <dbReference type="SAM" id="Phobius"/>
    </source>
</evidence>
<dbReference type="InterPro" id="IPR004695">
    <property type="entry name" value="SLAC1/Mae1/Ssu1/TehA"/>
</dbReference>
<dbReference type="PANTHER" id="PTHR37955:SF1">
    <property type="entry name" value="DEP DOMAIN-CONTAINING PROTEIN"/>
    <property type="match status" value="1"/>
</dbReference>
<protein>
    <submittedName>
        <fullName evidence="6">Dicarboxylate transporter/tellurite-resistance protein TehA</fullName>
    </submittedName>
</protein>
<name>A0A291DGG1_9MICC</name>
<gene>
    <name evidence="6" type="ORF">CO690_07370</name>
</gene>
<comment type="subcellular location">
    <subcellularLocation>
        <location evidence="1">Membrane</location>
        <topology evidence="1">Multi-pass membrane protein</topology>
    </subcellularLocation>
</comment>
<proteinExistence type="predicted"/>
<dbReference type="GO" id="GO:0005886">
    <property type="term" value="C:plasma membrane"/>
    <property type="evidence" value="ECO:0007669"/>
    <property type="project" value="TreeGrafter"/>
</dbReference>
<evidence type="ECO:0000256" key="1">
    <source>
        <dbReference type="ARBA" id="ARBA00004141"/>
    </source>
</evidence>
<keyword evidence="4 5" id="KW-0472">Membrane</keyword>
<dbReference type="AlphaFoldDB" id="A0A291DGG1"/>
<evidence type="ECO:0000313" key="7">
    <source>
        <dbReference type="Proteomes" id="UP000218628"/>
    </source>
</evidence>
<evidence type="ECO:0000313" key="6">
    <source>
        <dbReference type="EMBL" id="ATF63503.1"/>
    </source>
</evidence>
<feature type="transmembrane region" description="Helical" evidence="5">
    <location>
        <begin position="270"/>
        <end position="290"/>
    </location>
</feature>
<dbReference type="EMBL" id="CP023510">
    <property type="protein sequence ID" value="ATF63503.1"/>
    <property type="molecule type" value="Genomic_DNA"/>
</dbReference>
<keyword evidence="3 5" id="KW-1133">Transmembrane helix</keyword>
<keyword evidence="2 5" id="KW-0812">Transmembrane</keyword>
<dbReference type="InterPro" id="IPR052951">
    <property type="entry name" value="Tellurite_res_ion_channel"/>
</dbReference>
<accession>A0A291DGG1</accession>
<sequence>MTQLLPASSTPSAQAAIRPFPIPVSYFAMALGTGALGAAWRAAASAGMVPAWLGEAILAFAAVVWLILIAAMVVAVLNFRPWLREQWAHPVQCCFFSLIPATTAQMGATVFPYLSYLGYALAILGGLGQLYFASHRIAGMWRGTHVAEATTPVLYLPTVATNFATATAMGMMGWKDAAMLFFGAGLISWFSMESAILNRLRNLAPMNVGERGLMGVQLAPPFVGGNAYLAANGGTVDWFFLIMTGYGILQLLFLMRLLPWIMEGGFSMSLWGFSFGMGAMVSTGVHLSAAGVLNPLGIVLMAIGTGFLVFLWGGVAYVASQGRLLVGRR</sequence>
<reference evidence="7" key="1">
    <citation type="submission" date="2017-09" db="EMBL/GenBank/DDBJ databases">
        <title>FDA dAtabase for Regulatory Grade micrObial Sequences (FDA-ARGOS): Supporting development and validation of Infectious Disease Dx tests.</title>
        <authorList>
            <person name="Minogue T."/>
            <person name="Wolcott M."/>
            <person name="Wasieloski L."/>
            <person name="Aguilar W."/>
            <person name="Moore D."/>
            <person name="Tallon L."/>
            <person name="Sadzewicz L."/>
            <person name="Ott S."/>
            <person name="Zhao X."/>
            <person name="Nagaraj S."/>
            <person name="Vavikolanu K."/>
            <person name="Aluvathingal J."/>
            <person name="Nadendla S."/>
            <person name="Sichtig H."/>
        </authorList>
    </citation>
    <scope>NUCLEOTIDE SEQUENCE [LARGE SCALE GENOMIC DNA]</scope>
    <source>
        <strain evidence="7">FDAARGOS_369</strain>
    </source>
</reference>
<evidence type="ECO:0000256" key="2">
    <source>
        <dbReference type="ARBA" id="ARBA00022692"/>
    </source>
</evidence>
<feature type="transmembrane region" description="Helical" evidence="5">
    <location>
        <begin position="177"/>
        <end position="197"/>
    </location>
</feature>
<dbReference type="PANTHER" id="PTHR37955">
    <property type="entry name" value="TELLURITE RESISTANCE PROTEIN TEHA"/>
    <property type="match status" value="1"/>
</dbReference>
<organism evidence="6 7">
    <name type="scientific">Rothia mucilaginosa</name>
    <dbReference type="NCBI Taxonomy" id="43675"/>
    <lineage>
        <taxon>Bacteria</taxon>
        <taxon>Bacillati</taxon>
        <taxon>Actinomycetota</taxon>
        <taxon>Actinomycetes</taxon>
        <taxon>Micrococcales</taxon>
        <taxon>Micrococcaceae</taxon>
        <taxon>Rothia</taxon>
    </lineage>
</organism>
<feature type="transmembrane region" description="Helical" evidence="5">
    <location>
        <begin position="296"/>
        <end position="319"/>
    </location>
</feature>
<feature type="transmembrane region" description="Helical" evidence="5">
    <location>
        <begin position="25"/>
        <end position="44"/>
    </location>
</feature>
<dbReference type="Proteomes" id="UP000218628">
    <property type="component" value="Chromosome"/>
</dbReference>
<feature type="transmembrane region" description="Helical" evidence="5">
    <location>
        <begin position="238"/>
        <end position="258"/>
    </location>
</feature>
<feature type="transmembrane region" description="Helical" evidence="5">
    <location>
        <begin position="56"/>
        <end position="77"/>
    </location>
</feature>
<dbReference type="GO" id="GO:0046583">
    <property type="term" value="F:monoatomic cation efflux transmembrane transporter activity"/>
    <property type="evidence" value="ECO:0007669"/>
    <property type="project" value="TreeGrafter"/>
</dbReference>
<dbReference type="RefSeq" id="WP_070691041.1">
    <property type="nucleotide sequence ID" value="NZ_CP023510.1"/>
</dbReference>
<feature type="transmembrane region" description="Helical" evidence="5">
    <location>
        <begin position="113"/>
        <end position="132"/>
    </location>
</feature>